<dbReference type="OrthoDB" id="274095at2"/>
<dbReference type="Pfam" id="PF01022">
    <property type="entry name" value="HTH_5"/>
    <property type="match status" value="1"/>
</dbReference>
<dbReference type="SUPFAM" id="SSF46785">
    <property type="entry name" value="Winged helix' DNA-binding domain"/>
    <property type="match status" value="1"/>
</dbReference>
<gene>
    <name evidence="6" type="ORF">Pan153_52480</name>
</gene>
<sequence>MLEAQAAAEVLKAFSHPTRLAILQELLVGPKCVMDMEELLPARQANISQHLGVLRHAKLVDYAQDGALRCYYLSRPRLVKDMLALVGRDEPVVKRTPEEIQAHKTRLEKARQREKSVKSPGTTRQQAVQ</sequence>
<keyword evidence="1" id="KW-0805">Transcription regulation</keyword>
<feature type="domain" description="HTH arsR-type" evidence="5">
    <location>
        <begin position="1"/>
        <end position="93"/>
    </location>
</feature>
<evidence type="ECO:0000256" key="4">
    <source>
        <dbReference type="SAM" id="MobiDB-lite"/>
    </source>
</evidence>
<organism evidence="6 7">
    <name type="scientific">Gimesia panareensis</name>
    <dbReference type="NCBI Taxonomy" id="2527978"/>
    <lineage>
        <taxon>Bacteria</taxon>
        <taxon>Pseudomonadati</taxon>
        <taxon>Planctomycetota</taxon>
        <taxon>Planctomycetia</taxon>
        <taxon>Planctomycetales</taxon>
        <taxon>Planctomycetaceae</taxon>
        <taxon>Gimesia</taxon>
    </lineage>
</organism>
<dbReference type="PRINTS" id="PR00778">
    <property type="entry name" value="HTHARSR"/>
</dbReference>
<dbReference type="InterPro" id="IPR036390">
    <property type="entry name" value="WH_DNA-bd_sf"/>
</dbReference>
<dbReference type="EMBL" id="CP036317">
    <property type="protein sequence ID" value="QDV20572.1"/>
    <property type="molecule type" value="Genomic_DNA"/>
</dbReference>
<dbReference type="AlphaFoldDB" id="A0A518FW58"/>
<evidence type="ECO:0000256" key="2">
    <source>
        <dbReference type="ARBA" id="ARBA00023125"/>
    </source>
</evidence>
<evidence type="ECO:0000256" key="3">
    <source>
        <dbReference type="ARBA" id="ARBA00023163"/>
    </source>
</evidence>
<protein>
    <submittedName>
        <fullName evidence="6">Helix-turn-helix domain protein</fullName>
    </submittedName>
</protein>
<dbReference type="Gene3D" id="1.10.10.10">
    <property type="entry name" value="Winged helix-like DNA-binding domain superfamily/Winged helix DNA-binding domain"/>
    <property type="match status" value="1"/>
</dbReference>
<evidence type="ECO:0000313" key="6">
    <source>
        <dbReference type="EMBL" id="QDV20572.1"/>
    </source>
</evidence>
<dbReference type="InterPro" id="IPR011991">
    <property type="entry name" value="ArsR-like_HTH"/>
</dbReference>
<evidence type="ECO:0000313" key="7">
    <source>
        <dbReference type="Proteomes" id="UP000320839"/>
    </source>
</evidence>
<proteinExistence type="predicted"/>
<dbReference type="SMART" id="SM00418">
    <property type="entry name" value="HTH_ARSR"/>
    <property type="match status" value="1"/>
</dbReference>
<dbReference type="RefSeq" id="WP_145458841.1">
    <property type="nucleotide sequence ID" value="NZ_CP036317.1"/>
</dbReference>
<dbReference type="PANTHER" id="PTHR43132">
    <property type="entry name" value="ARSENICAL RESISTANCE OPERON REPRESSOR ARSR-RELATED"/>
    <property type="match status" value="1"/>
</dbReference>
<dbReference type="GO" id="GO:0003677">
    <property type="term" value="F:DNA binding"/>
    <property type="evidence" value="ECO:0007669"/>
    <property type="project" value="UniProtKB-KW"/>
</dbReference>
<dbReference type="GO" id="GO:0003700">
    <property type="term" value="F:DNA-binding transcription factor activity"/>
    <property type="evidence" value="ECO:0007669"/>
    <property type="project" value="InterPro"/>
</dbReference>
<reference evidence="6 7" key="1">
    <citation type="submission" date="2019-02" db="EMBL/GenBank/DDBJ databases">
        <title>Deep-cultivation of Planctomycetes and their phenomic and genomic characterization uncovers novel biology.</title>
        <authorList>
            <person name="Wiegand S."/>
            <person name="Jogler M."/>
            <person name="Boedeker C."/>
            <person name="Pinto D."/>
            <person name="Vollmers J."/>
            <person name="Rivas-Marin E."/>
            <person name="Kohn T."/>
            <person name="Peeters S.H."/>
            <person name="Heuer A."/>
            <person name="Rast P."/>
            <person name="Oberbeckmann S."/>
            <person name="Bunk B."/>
            <person name="Jeske O."/>
            <person name="Meyerdierks A."/>
            <person name="Storesund J.E."/>
            <person name="Kallscheuer N."/>
            <person name="Luecker S."/>
            <person name="Lage O.M."/>
            <person name="Pohl T."/>
            <person name="Merkel B.J."/>
            <person name="Hornburger P."/>
            <person name="Mueller R.-W."/>
            <person name="Bruemmer F."/>
            <person name="Labrenz M."/>
            <person name="Spormann A.M."/>
            <person name="Op den Camp H."/>
            <person name="Overmann J."/>
            <person name="Amann R."/>
            <person name="Jetten M.S.M."/>
            <person name="Mascher T."/>
            <person name="Medema M.H."/>
            <person name="Devos D.P."/>
            <person name="Kaster A.-K."/>
            <person name="Ovreas L."/>
            <person name="Rohde M."/>
            <person name="Galperin M.Y."/>
            <person name="Jogler C."/>
        </authorList>
    </citation>
    <scope>NUCLEOTIDE SEQUENCE [LARGE SCALE GENOMIC DNA]</scope>
    <source>
        <strain evidence="6 7">Pan153</strain>
    </source>
</reference>
<feature type="region of interest" description="Disordered" evidence="4">
    <location>
        <begin position="95"/>
        <end position="129"/>
    </location>
</feature>
<dbReference type="Proteomes" id="UP000320839">
    <property type="component" value="Chromosome"/>
</dbReference>
<dbReference type="PROSITE" id="PS50987">
    <property type="entry name" value="HTH_ARSR_2"/>
    <property type="match status" value="1"/>
</dbReference>
<feature type="compositionally biased region" description="Basic and acidic residues" evidence="4">
    <location>
        <begin position="95"/>
        <end position="117"/>
    </location>
</feature>
<dbReference type="NCBIfam" id="NF033788">
    <property type="entry name" value="HTH_metalloreg"/>
    <property type="match status" value="1"/>
</dbReference>
<dbReference type="InterPro" id="IPR036388">
    <property type="entry name" value="WH-like_DNA-bd_sf"/>
</dbReference>
<dbReference type="InterPro" id="IPR001845">
    <property type="entry name" value="HTH_ArsR_DNA-bd_dom"/>
</dbReference>
<keyword evidence="2" id="KW-0238">DNA-binding</keyword>
<accession>A0A518FW58</accession>
<dbReference type="CDD" id="cd00090">
    <property type="entry name" value="HTH_ARSR"/>
    <property type="match status" value="1"/>
</dbReference>
<dbReference type="InterPro" id="IPR051011">
    <property type="entry name" value="Metal_resp_trans_reg"/>
</dbReference>
<keyword evidence="3" id="KW-0804">Transcription</keyword>
<feature type="compositionally biased region" description="Polar residues" evidence="4">
    <location>
        <begin position="119"/>
        <end position="129"/>
    </location>
</feature>
<evidence type="ECO:0000256" key="1">
    <source>
        <dbReference type="ARBA" id="ARBA00023015"/>
    </source>
</evidence>
<dbReference type="PANTHER" id="PTHR43132:SF2">
    <property type="entry name" value="ARSENICAL RESISTANCE OPERON REPRESSOR ARSR-RELATED"/>
    <property type="match status" value="1"/>
</dbReference>
<name>A0A518FW58_9PLAN</name>
<evidence type="ECO:0000259" key="5">
    <source>
        <dbReference type="PROSITE" id="PS50987"/>
    </source>
</evidence>